<evidence type="ECO:0000256" key="2">
    <source>
        <dbReference type="ARBA" id="ARBA00022475"/>
    </source>
</evidence>
<dbReference type="EMBL" id="CAQK01000309">
    <property type="protein sequence ID" value="CCQ50465.1"/>
    <property type="molecule type" value="Genomic_DNA"/>
</dbReference>
<keyword evidence="2" id="KW-1003">Cell membrane</keyword>
<reference evidence="11 12" key="1">
    <citation type="submission" date="2013-01" db="EMBL/GenBank/DDBJ databases">
        <authorList>
            <person name="Bench S."/>
        </authorList>
    </citation>
    <scope>NUCLEOTIDE SEQUENCE [LARGE SCALE GENOMIC DNA]</scope>
    <source>
        <strain evidence="11 12">WH 8502</strain>
    </source>
</reference>
<evidence type="ECO:0000256" key="3">
    <source>
        <dbReference type="ARBA" id="ARBA00022676"/>
    </source>
</evidence>
<dbReference type="Proteomes" id="UP000018348">
    <property type="component" value="Unassembled WGS sequence"/>
</dbReference>
<dbReference type="Gene3D" id="3.90.550.10">
    <property type="entry name" value="Spore Coat Polysaccharide Biosynthesis Protein SpsA, Chain A"/>
    <property type="match status" value="1"/>
</dbReference>
<evidence type="ECO:0000256" key="1">
    <source>
        <dbReference type="ARBA" id="ARBA00004651"/>
    </source>
</evidence>
<reference evidence="11 12" key="2">
    <citation type="submission" date="2013-09" db="EMBL/GenBank/DDBJ databases">
        <title>Whole genome comparison of six Crocosphaera watsonii strains with differing phenotypes.</title>
        <authorList>
            <person name="Bench S.R."/>
            <person name="Heller P."/>
            <person name="Frank I."/>
            <person name="Arciniega M."/>
            <person name="Shilova I.N."/>
            <person name="Zehr J.P."/>
        </authorList>
    </citation>
    <scope>NUCLEOTIDE SEQUENCE [LARGE SCALE GENOMIC DNA]</scope>
    <source>
        <strain evidence="11 12">WH 8502</strain>
    </source>
</reference>
<dbReference type="InterPro" id="IPR050256">
    <property type="entry name" value="Glycosyltransferase_2"/>
</dbReference>
<keyword evidence="5 9" id="KW-0812">Transmembrane</keyword>
<gene>
    <name evidence="11" type="ORF">CWATWH8502_2228</name>
</gene>
<proteinExistence type="inferred from homology"/>
<comment type="caution">
    <text evidence="11">The sequence shown here is derived from an EMBL/GenBank/DDBJ whole genome shotgun (WGS) entry which is preliminary data.</text>
</comment>
<feature type="transmembrane region" description="Helical" evidence="9">
    <location>
        <begin position="261"/>
        <end position="286"/>
    </location>
</feature>
<accession>T2IE09</accession>
<evidence type="ECO:0000256" key="6">
    <source>
        <dbReference type="ARBA" id="ARBA00022989"/>
    </source>
</evidence>
<keyword evidence="6 9" id="KW-1133">Transmembrane helix</keyword>
<evidence type="ECO:0000259" key="10">
    <source>
        <dbReference type="Pfam" id="PF00535"/>
    </source>
</evidence>
<dbReference type="InterPro" id="IPR001173">
    <property type="entry name" value="Glyco_trans_2-like"/>
</dbReference>
<dbReference type="FunFam" id="3.90.550.10:FF:000079">
    <property type="entry name" value="Probable glycosyl transferase"/>
    <property type="match status" value="1"/>
</dbReference>
<dbReference type="Pfam" id="PF00535">
    <property type="entry name" value="Glycos_transf_2"/>
    <property type="match status" value="1"/>
</dbReference>
<dbReference type="GO" id="GO:0016757">
    <property type="term" value="F:glycosyltransferase activity"/>
    <property type="evidence" value="ECO:0007669"/>
    <property type="project" value="UniProtKB-KW"/>
</dbReference>
<evidence type="ECO:0000256" key="8">
    <source>
        <dbReference type="ARBA" id="ARBA00038152"/>
    </source>
</evidence>
<keyword evidence="4 11" id="KW-0808">Transferase</keyword>
<comment type="subcellular location">
    <subcellularLocation>
        <location evidence="1">Cell membrane</location>
        <topology evidence="1">Multi-pass membrane protein</topology>
    </subcellularLocation>
</comment>
<feature type="transmembrane region" description="Helical" evidence="9">
    <location>
        <begin position="228"/>
        <end position="249"/>
    </location>
</feature>
<dbReference type="PANTHER" id="PTHR48090:SF1">
    <property type="entry name" value="PROPHAGE BACTOPRENOL GLUCOSYL TRANSFERASE HOMOLOG"/>
    <property type="match status" value="1"/>
</dbReference>
<feature type="domain" description="Glycosyltransferase 2-like" evidence="10">
    <location>
        <begin position="4"/>
        <end position="166"/>
    </location>
</feature>
<name>T2IE09_CROWT</name>
<evidence type="ECO:0000256" key="4">
    <source>
        <dbReference type="ARBA" id="ARBA00022679"/>
    </source>
</evidence>
<evidence type="ECO:0000313" key="12">
    <source>
        <dbReference type="Proteomes" id="UP000018348"/>
    </source>
</evidence>
<organism evidence="11 12">
    <name type="scientific">Crocosphaera watsonii WH 8502</name>
    <dbReference type="NCBI Taxonomy" id="423474"/>
    <lineage>
        <taxon>Bacteria</taxon>
        <taxon>Bacillati</taxon>
        <taxon>Cyanobacteriota</taxon>
        <taxon>Cyanophyceae</taxon>
        <taxon>Oscillatoriophycideae</taxon>
        <taxon>Chroococcales</taxon>
        <taxon>Aphanothecaceae</taxon>
        <taxon>Crocosphaera</taxon>
    </lineage>
</organism>
<dbReference type="PANTHER" id="PTHR48090">
    <property type="entry name" value="UNDECAPRENYL-PHOSPHATE 4-DEOXY-4-FORMAMIDO-L-ARABINOSE TRANSFERASE-RELATED"/>
    <property type="match status" value="1"/>
</dbReference>
<sequence>MLLSVVVPCYNEEEVIPITHNRLIFVLEEITPQFELIYIDDGSQDETPNHLRQLQQHDQRVKVVFLSRNFGHQMAITAGLDHVSGDAVVLIDADLQDPPEVIKEMVNRWYEGYDVVYGVRTDRQGETPFKLWSAKAFYRMMNRLSDVPIPLDTGDFRLMDRRVVEALKIMPERDRFLRGMVSWVGFRQVAVSYQRSPRIAGVSKYPLFKMIRFAADGILSFSLVPLRIAIWVGLLTVALSFLGILYALFVRLFTLSWVPGWTISFIAILFIGGIQLIFLGVIGEYIGRIYREDKRRPLYLVRESLGFEHLSNRDYIHNLNTMTYTKDNST</sequence>
<dbReference type="SUPFAM" id="SSF53448">
    <property type="entry name" value="Nucleotide-diphospho-sugar transferases"/>
    <property type="match status" value="1"/>
</dbReference>
<evidence type="ECO:0000256" key="5">
    <source>
        <dbReference type="ARBA" id="ARBA00022692"/>
    </source>
</evidence>
<comment type="similarity">
    <text evidence="8">Belongs to the glycosyltransferase 2 family. GtrB subfamily.</text>
</comment>
<evidence type="ECO:0000256" key="7">
    <source>
        <dbReference type="ARBA" id="ARBA00023136"/>
    </source>
</evidence>
<dbReference type="GO" id="GO:0005886">
    <property type="term" value="C:plasma membrane"/>
    <property type="evidence" value="ECO:0007669"/>
    <property type="project" value="UniProtKB-SubCell"/>
</dbReference>
<dbReference type="CDD" id="cd04187">
    <property type="entry name" value="DPM1_like_bac"/>
    <property type="match status" value="1"/>
</dbReference>
<keyword evidence="7 9" id="KW-0472">Membrane</keyword>
<protein>
    <submittedName>
        <fullName evidence="11">Glycosyltransferase</fullName>
    </submittedName>
</protein>
<dbReference type="RefSeq" id="WP_021830123.1">
    <property type="nucleotide sequence ID" value="NZ_CAQK01000309.1"/>
</dbReference>
<keyword evidence="3" id="KW-0328">Glycosyltransferase</keyword>
<dbReference type="AlphaFoldDB" id="T2IE09"/>
<evidence type="ECO:0000313" key="11">
    <source>
        <dbReference type="EMBL" id="CCQ50465.1"/>
    </source>
</evidence>
<evidence type="ECO:0000256" key="9">
    <source>
        <dbReference type="SAM" id="Phobius"/>
    </source>
</evidence>
<dbReference type="InterPro" id="IPR029044">
    <property type="entry name" value="Nucleotide-diphossugar_trans"/>
</dbReference>